<protein>
    <submittedName>
        <fullName evidence="1">Uncharacterized protein</fullName>
    </submittedName>
</protein>
<comment type="caution">
    <text evidence="1">The sequence shown here is derived from an EMBL/GenBank/DDBJ whole genome shotgun (WGS) entry which is preliminary data.</text>
</comment>
<evidence type="ECO:0000313" key="2">
    <source>
        <dbReference type="Proteomes" id="UP001592530"/>
    </source>
</evidence>
<dbReference type="Proteomes" id="UP001592530">
    <property type="component" value="Unassembled WGS sequence"/>
</dbReference>
<organism evidence="1 2">
    <name type="scientific">Streptacidiphilus alkalitolerans</name>
    <dbReference type="NCBI Taxonomy" id="3342712"/>
    <lineage>
        <taxon>Bacteria</taxon>
        <taxon>Bacillati</taxon>
        <taxon>Actinomycetota</taxon>
        <taxon>Actinomycetes</taxon>
        <taxon>Kitasatosporales</taxon>
        <taxon>Streptomycetaceae</taxon>
        <taxon>Streptacidiphilus</taxon>
    </lineage>
</organism>
<evidence type="ECO:0000313" key="1">
    <source>
        <dbReference type="EMBL" id="MFC1432788.1"/>
    </source>
</evidence>
<gene>
    <name evidence="1" type="ORF">ACEZDB_19280</name>
</gene>
<accession>A0ABV6X3C0</accession>
<reference evidence="1 2" key="1">
    <citation type="submission" date="2024-09" db="EMBL/GenBank/DDBJ databases">
        <authorList>
            <person name="Lee S.D."/>
        </authorList>
    </citation>
    <scope>NUCLEOTIDE SEQUENCE [LARGE SCALE GENOMIC DNA]</scope>
    <source>
        <strain evidence="1 2">N1-3</strain>
    </source>
</reference>
<name>A0ABV6X3C0_9ACTN</name>
<proteinExistence type="predicted"/>
<dbReference type="EMBL" id="JBHEZY010000007">
    <property type="protein sequence ID" value="MFC1432788.1"/>
    <property type="molecule type" value="Genomic_DNA"/>
</dbReference>
<sequence length="52" mass="5850">MPAAQFMAVFGPYAARIQQVLDRFEPAVLATAARDVQEQHHELPLRPEEMTA</sequence>
<dbReference type="RefSeq" id="WP_380554885.1">
    <property type="nucleotide sequence ID" value="NZ_JBHEZY010000007.1"/>
</dbReference>